<evidence type="ECO:0000313" key="3">
    <source>
        <dbReference type="Proteomes" id="UP000664132"/>
    </source>
</evidence>
<feature type="region of interest" description="Disordered" evidence="1">
    <location>
        <begin position="16"/>
        <end position="76"/>
    </location>
</feature>
<keyword evidence="3" id="KW-1185">Reference proteome</keyword>
<evidence type="ECO:0000313" key="2">
    <source>
        <dbReference type="EMBL" id="KAG4424221.1"/>
    </source>
</evidence>
<name>A0A8H8BU91_9HELO</name>
<feature type="compositionally biased region" description="Polar residues" evidence="1">
    <location>
        <begin position="16"/>
        <end position="30"/>
    </location>
</feature>
<evidence type="ECO:0000256" key="1">
    <source>
        <dbReference type="SAM" id="MobiDB-lite"/>
    </source>
</evidence>
<accession>A0A8H8BU91</accession>
<dbReference type="AlphaFoldDB" id="A0A8H8BU91"/>
<sequence length="76" mass="8447">MFQHTFLAMNKITLQSPTQERSPCATSLPRTSPGIINDHSNHKVRSRCTSPPLHKLTHPISRSLGHRSASFRGNGD</sequence>
<gene>
    <name evidence="2" type="ORF">IFR04_002625</name>
</gene>
<dbReference type="Proteomes" id="UP000664132">
    <property type="component" value="Unassembled WGS sequence"/>
</dbReference>
<organism evidence="2 3">
    <name type="scientific">Cadophora malorum</name>
    <dbReference type="NCBI Taxonomy" id="108018"/>
    <lineage>
        <taxon>Eukaryota</taxon>
        <taxon>Fungi</taxon>
        <taxon>Dikarya</taxon>
        <taxon>Ascomycota</taxon>
        <taxon>Pezizomycotina</taxon>
        <taxon>Leotiomycetes</taxon>
        <taxon>Helotiales</taxon>
        <taxon>Ploettnerulaceae</taxon>
        <taxon>Cadophora</taxon>
    </lineage>
</organism>
<protein>
    <submittedName>
        <fullName evidence="2">Uncharacterized protein</fullName>
    </submittedName>
</protein>
<reference evidence="2" key="1">
    <citation type="submission" date="2021-02" db="EMBL/GenBank/DDBJ databases">
        <title>Genome sequence Cadophora malorum strain M34.</title>
        <authorList>
            <person name="Stefanovic E."/>
            <person name="Vu D."/>
            <person name="Scully C."/>
            <person name="Dijksterhuis J."/>
            <person name="Roader J."/>
            <person name="Houbraken J."/>
        </authorList>
    </citation>
    <scope>NUCLEOTIDE SEQUENCE</scope>
    <source>
        <strain evidence="2">M34</strain>
    </source>
</reference>
<proteinExistence type="predicted"/>
<dbReference type="EMBL" id="JAFJYH010000023">
    <property type="protein sequence ID" value="KAG4424221.1"/>
    <property type="molecule type" value="Genomic_DNA"/>
</dbReference>
<comment type="caution">
    <text evidence="2">The sequence shown here is derived from an EMBL/GenBank/DDBJ whole genome shotgun (WGS) entry which is preliminary data.</text>
</comment>